<keyword evidence="7" id="KW-0032">Aminotransferase</keyword>
<dbReference type="InterPro" id="IPR015424">
    <property type="entry name" value="PyrdxlP-dep_Trfase"/>
</dbReference>
<dbReference type="PROSITE" id="PS00599">
    <property type="entry name" value="AA_TRANSFER_CLASS_2"/>
    <property type="match status" value="1"/>
</dbReference>
<dbReference type="GO" id="GO:0030170">
    <property type="term" value="F:pyridoxal phosphate binding"/>
    <property type="evidence" value="ECO:0007669"/>
    <property type="project" value="InterPro"/>
</dbReference>
<reference evidence="7" key="1">
    <citation type="submission" date="2020-09" db="EMBL/GenBank/DDBJ databases">
        <title>Comparative genome analyses of four rice-infecting Rhizoctonia solani isolates reveal extensive enrichment of homogalacturonan modification genes.</title>
        <authorList>
            <person name="Lee D.-Y."/>
            <person name="Jeon J."/>
            <person name="Kim K.-T."/>
            <person name="Cheong K."/>
            <person name="Song H."/>
            <person name="Choi G."/>
            <person name="Ko J."/>
            <person name="Opiyo S.O."/>
            <person name="Zuo S."/>
            <person name="Madhav S."/>
            <person name="Lee Y.-H."/>
            <person name="Wang G.-L."/>
        </authorList>
    </citation>
    <scope>NUCLEOTIDE SEQUENCE</scope>
    <source>
        <strain evidence="7">AG1-IA WGL</strain>
    </source>
</reference>
<comment type="cofactor">
    <cofactor evidence="1 5">
        <name>pyridoxal 5'-phosphate</name>
        <dbReference type="ChEBI" id="CHEBI:597326"/>
    </cofactor>
</comment>
<evidence type="ECO:0000313" key="7">
    <source>
        <dbReference type="EMBL" id="KAF8704634.1"/>
    </source>
</evidence>
<sequence>MEGGWSHSRGLSLHISLSLSLRSTQTWESVKMVPAEESVLHTHMRAALDSRRQRSIIRRPHPDAFIPTPQNLVFQPPKPLIDFSSNDYLSLSTYAPLRDHLLASLQSAPQILGSGGSRLLDGTHEAHLEIEQRLAKFFCPEPRYPSPNPTALLFNSGFDANVALFSVLPQPGDWIIYDELVHASVHDGMRSSRLAQSRRIAFKHSCVRDLEAKIRYVLNTESERGLGGGKGTIFVALEALYSMDGDLAPLGSILKTVECLVPPERRCVVVDEAHSTGVYGDGRGWVEQLGLGSRVHVRLHTFGKAMASSGGIVICDSLTREYLINYARTFIFTTAPTIANVIAMGCSFDMVDNGTTQRLAAQLFKISTRFTTALRARLENIPPRIMALPPFLKSEPTPIVPILTPHPRQLAQHLRERGFLARPITHPTVPKGEERVRVCLHAANTEEEVDGLVDALLEWAEEKRSGPRLGGRSFPIAKL</sequence>
<dbReference type="InterPro" id="IPR001917">
    <property type="entry name" value="Aminotrans_II_pyridoxalP_BS"/>
</dbReference>
<comment type="similarity">
    <text evidence="2">Belongs to the class-II pyridoxal-phosphate-dependent aminotransferase family. BioF subfamily.</text>
</comment>
<name>A0A8H7HRZ7_9AGAM</name>
<protein>
    <submittedName>
        <fullName evidence="7">Aminotransferase class I and II</fullName>
    </submittedName>
</protein>
<evidence type="ECO:0000259" key="6">
    <source>
        <dbReference type="Pfam" id="PF00155"/>
    </source>
</evidence>
<evidence type="ECO:0000256" key="4">
    <source>
        <dbReference type="ARBA" id="ARBA00022898"/>
    </source>
</evidence>
<dbReference type="SUPFAM" id="SSF53383">
    <property type="entry name" value="PLP-dependent transferases"/>
    <property type="match status" value="1"/>
</dbReference>
<dbReference type="GO" id="GO:0009102">
    <property type="term" value="P:biotin biosynthetic process"/>
    <property type="evidence" value="ECO:0007669"/>
    <property type="project" value="TreeGrafter"/>
</dbReference>
<keyword evidence="4 5" id="KW-0663">Pyridoxal phosphate</keyword>
<dbReference type="Gene3D" id="3.90.1150.10">
    <property type="entry name" value="Aspartate Aminotransferase, domain 1"/>
    <property type="match status" value="1"/>
</dbReference>
<evidence type="ECO:0000256" key="5">
    <source>
        <dbReference type="RuleBase" id="RU003693"/>
    </source>
</evidence>
<evidence type="ECO:0000313" key="8">
    <source>
        <dbReference type="Proteomes" id="UP000602905"/>
    </source>
</evidence>
<proteinExistence type="inferred from homology"/>
<dbReference type="InterPro" id="IPR015421">
    <property type="entry name" value="PyrdxlP-dep_Trfase_major"/>
</dbReference>
<dbReference type="InterPro" id="IPR050087">
    <property type="entry name" value="AON_synthase_class-II"/>
</dbReference>
<dbReference type="InterPro" id="IPR004839">
    <property type="entry name" value="Aminotransferase_I/II_large"/>
</dbReference>
<feature type="non-terminal residue" evidence="7">
    <location>
        <position position="1"/>
    </location>
</feature>
<gene>
    <name evidence="7" type="ORF">RHS03_05994</name>
</gene>
<evidence type="ECO:0000256" key="3">
    <source>
        <dbReference type="ARBA" id="ARBA00022679"/>
    </source>
</evidence>
<feature type="domain" description="Aminotransferase class I/classII large" evidence="6">
    <location>
        <begin position="79"/>
        <end position="456"/>
    </location>
</feature>
<dbReference type="PANTHER" id="PTHR13693:SF77">
    <property type="entry name" value="8-AMINO-7-OXONONANOATE SYNTHASE"/>
    <property type="match status" value="1"/>
</dbReference>
<dbReference type="Gene3D" id="3.40.640.10">
    <property type="entry name" value="Type I PLP-dependent aspartate aminotransferase-like (Major domain)"/>
    <property type="match status" value="1"/>
</dbReference>
<dbReference type="PANTHER" id="PTHR13693">
    <property type="entry name" value="CLASS II AMINOTRANSFERASE/8-AMINO-7-OXONONANOATE SYNTHASE"/>
    <property type="match status" value="1"/>
</dbReference>
<dbReference type="EMBL" id="JACYCD010000054">
    <property type="protein sequence ID" value="KAF8704634.1"/>
    <property type="molecule type" value="Genomic_DNA"/>
</dbReference>
<evidence type="ECO:0000256" key="1">
    <source>
        <dbReference type="ARBA" id="ARBA00001933"/>
    </source>
</evidence>
<dbReference type="Pfam" id="PF00155">
    <property type="entry name" value="Aminotran_1_2"/>
    <property type="match status" value="1"/>
</dbReference>
<evidence type="ECO:0000256" key="2">
    <source>
        <dbReference type="ARBA" id="ARBA00010008"/>
    </source>
</evidence>
<dbReference type="InterPro" id="IPR015422">
    <property type="entry name" value="PyrdxlP-dep_Trfase_small"/>
</dbReference>
<keyword evidence="3 7" id="KW-0808">Transferase</keyword>
<comment type="caution">
    <text evidence="7">The sequence shown here is derived from an EMBL/GenBank/DDBJ whole genome shotgun (WGS) entry which is preliminary data.</text>
</comment>
<organism evidence="7 8">
    <name type="scientific">Rhizoctonia solani</name>
    <dbReference type="NCBI Taxonomy" id="456999"/>
    <lineage>
        <taxon>Eukaryota</taxon>
        <taxon>Fungi</taxon>
        <taxon>Dikarya</taxon>
        <taxon>Basidiomycota</taxon>
        <taxon>Agaricomycotina</taxon>
        <taxon>Agaricomycetes</taxon>
        <taxon>Cantharellales</taxon>
        <taxon>Ceratobasidiaceae</taxon>
        <taxon>Rhizoctonia</taxon>
    </lineage>
</organism>
<dbReference type="Proteomes" id="UP000602905">
    <property type="component" value="Unassembled WGS sequence"/>
</dbReference>
<dbReference type="OrthoDB" id="2382073at2759"/>
<dbReference type="AlphaFoldDB" id="A0A8H7HRZ7"/>
<dbReference type="GO" id="GO:0008483">
    <property type="term" value="F:transaminase activity"/>
    <property type="evidence" value="ECO:0007669"/>
    <property type="project" value="UniProtKB-KW"/>
</dbReference>
<accession>A0A8H7HRZ7</accession>